<proteinExistence type="predicted"/>
<organism evidence="1">
    <name type="scientific">Manihot esculenta</name>
    <name type="common">Cassava</name>
    <name type="synonym">Jatropha manihot</name>
    <dbReference type="NCBI Taxonomy" id="3983"/>
    <lineage>
        <taxon>Eukaryota</taxon>
        <taxon>Viridiplantae</taxon>
        <taxon>Streptophyta</taxon>
        <taxon>Embryophyta</taxon>
        <taxon>Tracheophyta</taxon>
        <taxon>Spermatophyta</taxon>
        <taxon>Magnoliopsida</taxon>
        <taxon>eudicotyledons</taxon>
        <taxon>Gunneridae</taxon>
        <taxon>Pentapetalae</taxon>
        <taxon>rosids</taxon>
        <taxon>fabids</taxon>
        <taxon>Malpighiales</taxon>
        <taxon>Euphorbiaceae</taxon>
        <taxon>Crotonoideae</taxon>
        <taxon>Manihoteae</taxon>
        <taxon>Manihot</taxon>
    </lineage>
</organism>
<sequence>MVKRSSMLQRAKFSWVCMHYPIRKHWFSSLIVLCTMQGKTKTLGKMHNRVPVF</sequence>
<reference evidence="1" key="1">
    <citation type="submission" date="2016-02" db="EMBL/GenBank/DDBJ databases">
        <title>WGS assembly of Manihot esculenta.</title>
        <authorList>
            <person name="Bredeson J.V."/>
            <person name="Prochnik S.E."/>
            <person name="Lyons J.B."/>
            <person name="Schmutz J."/>
            <person name="Grimwood J."/>
            <person name="Vrebalov J."/>
            <person name="Bart R.S."/>
            <person name="Amuge T."/>
            <person name="Ferguson M.E."/>
            <person name="Green R."/>
            <person name="Putnam N."/>
            <person name="Stites J."/>
            <person name="Rounsley S."/>
            <person name="Rokhsar D.S."/>
        </authorList>
    </citation>
    <scope>NUCLEOTIDE SEQUENCE [LARGE SCALE GENOMIC DNA]</scope>
    <source>
        <tissue evidence="1">Leaf</tissue>
    </source>
</reference>
<accession>A0A2C9ULA5</accession>
<dbReference type="AlphaFoldDB" id="A0A2C9ULA5"/>
<gene>
    <name evidence="1" type="ORF">MANES_14G143200</name>
</gene>
<evidence type="ECO:0000313" key="1">
    <source>
        <dbReference type="EMBL" id="OAY31823.1"/>
    </source>
</evidence>
<protein>
    <submittedName>
        <fullName evidence="1">Uncharacterized protein</fullName>
    </submittedName>
</protein>
<name>A0A2C9ULA5_MANES</name>
<dbReference type="EMBL" id="CM004400">
    <property type="protein sequence ID" value="OAY31823.1"/>
    <property type="molecule type" value="Genomic_DNA"/>
</dbReference>